<evidence type="ECO:0000256" key="2">
    <source>
        <dbReference type="HAMAP-Rule" id="MF_00048"/>
    </source>
</evidence>
<comment type="similarity">
    <text evidence="1 2">Belongs to the UPF0102 family.</text>
</comment>
<dbReference type="AlphaFoldDB" id="A0A9D1KQ62"/>
<evidence type="ECO:0000313" key="4">
    <source>
        <dbReference type="Proteomes" id="UP000886842"/>
    </source>
</evidence>
<organism evidence="3 4">
    <name type="scientific">Candidatus Avipropionibacterium avicola</name>
    <dbReference type="NCBI Taxonomy" id="2840701"/>
    <lineage>
        <taxon>Bacteria</taxon>
        <taxon>Bacillati</taxon>
        <taxon>Actinomycetota</taxon>
        <taxon>Actinomycetes</taxon>
        <taxon>Propionibacteriales</taxon>
        <taxon>Propionibacteriaceae</taxon>
        <taxon>Propionibacteriaceae incertae sedis</taxon>
        <taxon>Candidatus Avipropionibacterium</taxon>
    </lineage>
</organism>
<comment type="caution">
    <text evidence="3">The sequence shown here is derived from an EMBL/GenBank/DDBJ whole genome shotgun (WGS) entry which is preliminary data.</text>
</comment>
<dbReference type="InterPro" id="IPR003509">
    <property type="entry name" value="UPF0102_YraN-like"/>
</dbReference>
<gene>
    <name evidence="3" type="ORF">IAA98_16185</name>
</gene>
<name>A0A9D1KQ62_9ACTN</name>
<reference evidence="3" key="1">
    <citation type="submission" date="2020-10" db="EMBL/GenBank/DDBJ databases">
        <authorList>
            <person name="Gilroy R."/>
        </authorList>
    </citation>
    <scope>NUCLEOTIDE SEQUENCE</scope>
    <source>
        <strain evidence="3">ChiGjej1B1-24693</strain>
    </source>
</reference>
<dbReference type="SUPFAM" id="SSF52980">
    <property type="entry name" value="Restriction endonuclease-like"/>
    <property type="match status" value="1"/>
</dbReference>
<dbReference type="InterPro" id="IPR011335">
    <property type="entry name" value="Restrct_endonuc-II-like"/>
</dbReference>
<dbReference type="CDD" id="cd20736">
    <property type="entry name" value="PoNe_Nuclease"/>
    <property type="match status" value="1"/>
</dbReference>
<dbReference type="Proteomes" id="UP000886842">
    <property type="component" value="Unassembled WGS sequence"/>
</dbReference>
<sequence length="126" mass="13914">MQTAGQDSHRRQRIGRQGEDLAVEMLTGLGWRIIDRNWRCPIGEVDVIAEDLDATVVFCEVKTRTGLGFGDPLESITWRKQRTLRQLAAHWVAGHARPSGAGRIRVDAIGIVLGGPEPLISHVRGI</sequence>
<dbReference type="Pfam" id="PF02021">
    <property type="entry name" value="UPF0102"/>
    <property type="match status" value="1"/>
</dbReference>
<accession>A0A9D1KQ62</accession>
<dbReference type="Gene3D" id="3.40.1350.10">
    <property type="match status" value="1"/>
</dbReference>
<proteinExistence type="inferred from homology"/>
<reference evidence="3" key="2">
    <citation type="journal article" date="2021" name="PeerJ">
        <title>Extensive microbial diversity within the chicken gut microbiome revealed by metagenomics and culture.</title>
        <authorList>
            <person name="Gilroy R."/>
            <person name="Ravi A."/>
            <person name="Getino M."/>
            <person name="Pursley I."/>
            <person name="Horton D.L."/>
            <person name="Alikhan N.F."/>
            <person name="Baker D."/>
            <person name="Gharbi K."/>
            <person name="Hall N."/>
            <person name="Watson M."/>
            <person name="Adriaenssens E.M."/>
            <person name="Foster-Nyarko E."/>
            <person name="Jarju S."/>
            <person name="Secka A."/>
            <person name="Antonio M."/>
            <person name="Oren A."/>
            <person name="Chaudhuri R.R."/>
            <person name="La Ragione R."/>
            <person name="Hildebrand F."/>
            <person name="Pallen M.J."/>
        </authorList>
    </citation>
    <scope>NUCLEOTIDE SEQUENCE</scope>
    <source>
        <strain evidence="3">ChiGjej1B1-24693</strain>
    </source>
</reference>
<dbReference type="PANTHER" id="PTHR34039">
    <property type="entry name" value="UPF0102 PROTEIN YRAN"/>
    <property type="match status" value="1"/>
</dbReference>
<evidence type="ECO:0000256" key="1">
    <source>
        <dbReference type="ARBA" id="ARBA00006738"/>
    </source>
</evidence>
<dbReference type="EMBL" id="DVLP01000463">
    <property type="protein sequence ID" value="HIT77118.1"/>
    <property type="molecule type" value="Genomic_DNA"/>
</dbReference>
<dbReference type="NCBIfam" id="NF009154">
    <property type="entry name" value="PRK12497.3-3"/>
    <property type="match status" value="1"/>
</dbReference>
<dbReference type="InterPro" id="IPR011856">
    <property type="entry name" value="tRNA_endonuc-like_dom_sf"/>
</dbReference>
<evidence type="ECO:0000313" key="3">
    <source>
        <dbReference type="EMBL" id="HIT77118.1"/>
    </source>
</evidence>
<protein>
    <recommendedName>
        <fullName evidence="2">UPF0102 protein IAA98_16185</fullName>
    </recommendedName>
</protein>
<dbReference type="HAMAP" id="MF_00048">
    <property type="entry name" value="UPF0102"/>
    <property type="match status" value="1"/>
</dbReference>
<dbReference type="PANTHER" id="PTHR34039:SF1">
    <property type="entry name" value="UPF0102 PROTEIN YRAN"/>
    <property type="match status" value="1"/>
</dbReference>
<dbReference type="GO" id="GO:0003676">
    <property type="term" value="F:nucleic acid binding"/>
    <property type="evidence" value="ECO:0007669"/>
    <property type="project" value="InterPro"/>
</dbReference>